<dbReference type="PANTHER" id="PTHR10272:SF0">
    <property type="entry name" value="PLATELET-ACTIVATING FACTOR ACETYLHYDROLASE"/>
    <property type="match status" value="1"/>
</dbReference>
<evidence type="ECO:0000259" key="5">
    <source>
        <dbReference type="Pfam" id="PF12262"/>
    </source>
</evidence>
<dbReference type="EMBL" id="PJAI02000013">
    <property type="protein sequence ID" value="TYK65208.1"/>
    <property type="molecule type" value="Genomic_DNA"/>
</dbReference>
<feature type="chain" id="PRO_5046092908" evidence="4">
    <location>
        <begin position="19"/>
        <end position="863"/>
    </location>
</feature>
<dbReference type="PROSITE" id="PS51257">
    <property type="entry name" value="PROKAR_LIPOPROTEIN"/>
    <property type="match status" value="1"/>
</dbReference>
<organism evidence="6 7">
    <name type="scientific">Colwellia echini</name>
    <dbReference type="NCBI Taxonomy" id="1982103"/>
    <lineage>
        <taxon>Bacteria</taxon>
        <taxon>Pseudomonadati</taxon>
        <taxon>Pseudomonadota</taxon>
        <taxon>Gammaproteobacteria</taxon>
        <taxon>Alteromonadales</taxon>
        <taxon>Colwelliaceae</taxon>
        <taxon>Colwellia</taxon>
    </lineage>
</organism>
<accession>A0ABY3MVG6</accession>
<evidence type="ECO:0000313" key="6">
    <source>
        <dbReference type="EMBL" id="TYK65208.1"/>
    </source>
</evidence>
<evidence type="ECO:0000256" key="4">
    <source>
        <dbReference type="SAM" id="SignalP"/>
    </source>
</evidence>
<proteinExistence type="predicted"/>
<evidence type="ECO:0000313" key="7">
    <source>
        <dbReference type="Proteomes" id="UP000815846"/>
    </source>
</evidence>
<dbReference type="Proteomes" id="UP000815846">
    <property type="component" value="Unassembled WGS sequence"/>
</dbReference>
<dbReference type="NCBIfam" id="TIGR03502">
    <property type="entry name" value="lipase_Pla1_cef"/>
    <property type="match status" value="1"/>
</dbReference>
<feature type="domain" description="Bacterial virulence factor lipase N-terminal" evidence="5">
    <location>
        <begin position="45"/>
        <end position="270"/>
    </location>
</feature>
<keyword evidence="3" id="KW-0443">Lipid metabolism</keyword>
<keyword evidence="1" id="KW-0378">Hydrolase</keyword>
<evidence type="ECO:0000256" key="2">
    <source>
        <dbReference type="ARBA" id="ARBA00022963"/>
    </source>
</evidence>
<evidence type="ECO:0000256" key="1">
    <source>
        <dbReference type="ARBA" id="ARBA00022801"/>
    </source>
</evidence>
<evidence type="ECO:0000256" key="3">
    <source>
        <dbReference type="ARBA" id="ARBA00023098"/>
    </source>
</evidence>
<dbReference type="Gene3D" id="3.40.50.1820">
    <property type="entry name" value="alpha/beta hydrolase"/>
    <property type="match status" value="1"/>
</dbReference>
<dbReference type="SUPFAM" id="SSF53474">
    <property type="entry name" value="alpha/beta-Hydrolases"/>
    <property type="match status" value="1"/>
</dbReference>
<sequence length="863" mass="89891">MKKLALSIAIISALSLSACNNETIEDVQQEVEENNSGITSLARIVFDPGAATPRLSIPNDLLLSGTIDGTLNLPDENLVDANGDKLPVDYFNPSAAVGALDGWSTIAPFNIEVDLPEGKTLNADSVFTPNAVHVYETIMGGNSADAECAAIPRGPACKLVAELTFGVDFIAQATANGIAIVPLKPLKAKTAYVIALTDQILDSDGTAVAGSVTYGLVKQDITEKPLVTESQLLLQTLTNSFENIAVEAGLNKENIIYSFSMTTQSIQDVSQVVKSVMLSGTPGTTPVLSAITPTGANAAMLLGLDQNDLGAGTVASFAAVSKANLSAPYYLETPYYDGAAGSCNLLADDITTGCPDLFSRWEAMGDSPVTVSGALTSGALTQDSFVAQAIAQGQDPSELLADPTKLVGLTFTVDVVVDDQGTVVSVPVDQARHLTQYNPLPQVKSYKSGTTAIDVIITTPDADRINAIAAMKKGEALTDEEMMKKPDAGWPVMIFSHGITSYKETVLAIAGTLASQGIATVAIDHPYHGARGIDFNGDGVYEISATQSLSESDPDFVNANVTSYMNLASLLTARDNVRQSEVDMLALRLSLNDTEVYGQLDATKVSFLGHSLGALTGITFTALANSGVVNPATGELSTVNPYAINSASYAFPGGGISGVLIYSPAFGPVVQDGLTSSQTFIDLVEETAGKSIEEMSEAEYQGYVEAIYPAFASQFNFAAQTILDSSDPINYSSTVKALGSPVHLMEVVGNESLGGANKSDQVIVNGLAALPLVGTEPLIRELGLLSTSETVGDGTSAVSAAVRFLNGTHSSLLNPATETGIADDAAANLAVTVEMQTEVAAFAKSGGKLLLIADDEYIQPVSE</sequence>
<dbReference type="Pfam" id="PF03403">
    <property type="entry name" value="PAF-AH_p_II"/>
    <property type="match status" value="1"/>
</dbReference>
<dbReference type="InterPro" id="IPR029058">
    <property type="entry name" value="AB_hydrolase_fold"/>
</dbReference>
<dbReference type="InterPro" id="IPR020009">
    <property type="entry name" value="VolA/Pla-1/cef"/>
</dbReference>
<keyword evidence="4" id="KW-0732">Signal</keyword>
<reference evidence="6 7" key="1">
    <citation type="submission" date="2019-08" db="EMBL/GenBank/DDBJ databases">
        <title>Microbe sample from Colwellia echini.</title>
        <authorList>
            <person name="Christiansen L."/>
            <person name="Pathiraja D."/>
            <person name="Schultz-Johansen M."/>
            <person name="Choi I.-G."/>
            <person name="Stougaard P."/>
        </authorList>
    </citation>
    <scope>NUCLEOTIDE SEQUENCE [LARGE SCALE GENOMIC DNA]</scope>
    <source>
        <strain evidence="6 7">A3</strain>
    </source>
</reference>
<comment type="caution">
    <text evidence="6">The sequence shown here is derived from an EMBL/GenBank/DDBJ whole genome shotgun (WGS) entry which is preliminary data.</text>
</comment>
<protein>
    <submittedName>
        <fullName evidence="6">Lipase</fullName>
    </submittedName>
</protein>
<keyword evidence="2" id="KW-0442">Lipid degradation</keyword>
<name>A0ABY3MVG6_9GAMM</name>
<keyword evidence="7" id="KW-1185">Reference proteome</keyword>
<dbReference type="PANTHER" id="PTHR10272">
    <property type="entry name" value="PLATELET-ACTIVATING FACTOR ACETYLHYDROLASE"/>
    <property type="match status" value="1"/>
</dbReference>
<dbReference type="InterPro" id="IPR025920">
    <property type="entry name" value="Lipase_bact_N"/>
</dbReference>
<dbReference type="Pfam" id="PF12262">
    <property type="entry name" value="Lipase_bact_N"/>
    <property type="match status" value="1"/>
</dbReference>
<feature type="signal peptide" evidence="4">
    <location>
        <begin position="1"/>
        <end position="18"/>
    </location>
</feature>
<gene>
    <name evidence="6" type="ORF">CWS31_012125</name>
</gene>
<dbReference type="RefSeq" id="WP_101342598.1">
    <property type="nucleotide sequence ID" value="NZ_PJAI02000013.1"/>
</dbReference>